<dbReference type="RefSeq" id="WP_284721920.1">
    <property type="nucleotide sequence ID" value="NZ_JARZHI010000117.1"/>
</dbReference>
<evidence type="ECO:0000256" key="2">
    <source>
        <dbReference type="ARBA" id="ARBA00022704"/>
    </source>
</evidence>
<dbReference type="InterPro" id="IPR052781">
    <property type="entry name" value="Cys_protease_inhibitor_I42"/>
</dbReference>
<dbReference type="SUPFAM" id="SSF141066">
    <property type="entry name" value="ICP-like"/>
    <property type="match status" value="1"/>
</dbReference>
<sequence length="140" mass="15343">MRKLCSYSAILALGAVMVGILPASAQAREIVLLDADNGKSVTLQQGDELILRLESNPSTGTSWHMVLSPTSLLRLSEHQYIPGRCSGGTVGCPGIEEFHFVPAVSASFEMGEWMRMLYLRPFEPGIEGAKLWQVDVTLRH</sequence>
<name>A0ABT6P9K0_9BACT</name>
<evidence type="ECO:0000259" key="4">
    <source>
        <dbReference type="Pfam" id="PF09394"/>
    </source>
</evidence>
<proteinExistence type="predicted"/>
<keyword evidence="2" id="KW-0789">Thiol protease inhibitor</keyword>
<dbReference type="Pfam" id="PF09394">
    <property type="entry name" value="Inhibitor_I42"/>
    <property type="match status" value="1"/>
</dbReference>
<accession>A0ABT6P9K0</accession>
<dbReference type="GO" id="GO:0030414">
    <property type="term" value="F:peptidase inhibitor activity"/>
    <property type="evidence" value="ECO:0007669"/>
    <property type="project" value="UniProtKB-KW"/>
</dbReference>
<dbReference type="PANTHER" id="PTHR36530:SF1">
    <property type="entry name" value="AMOEBIASIN-1"/>
    <property type="match status" value="1"/>
</dbReference>
<reference evidence="5 6" key="1">
    <citation type="submission" date="2023-04" db="EMBL/GenBank/DDBJ databases">
        <title>The genome sequence of Polyangium sorediatum DSM14670.</title>
        <authorList>
            <person name="Zhang X."/>
        </authorList>
    </citation>
    <scope>NUCLEOTIDE SEQUENCE [LARGE SCALE GENOMIC DNA]</scope>
    <source>
        <strain evidence="5 6">DSM 14670</strain>
    </source>
</reference>
<dbReference type="InterPro" id="IPR018990">
    <property type="entry name" value="Prot_inh_I42_chagasin"/>
</dbReference>
<dbReference type="PANTHER" id="PTHR36530">
    <property type="entry name" value="INHIBITOR OF CYSTEINE PEPTIDASE"/>
    <property type="match status" value="1"/>
</dbReference>
<organism evidence="5 6">
    <name type="scientific">Polyangium sorediatum</name>
    <dbReference type="NCBI Taxonomy" id="889274"/>
    <lineage>
        <taxon>Bacteria</taxon>
        <taxon>Pseudomonadati</taxon>
        <taxon>Myxococcota</taxon>
        <taxon>Polyangia</taxon>
        <taxon>Polyangiales</taxon>
        <taxon>Polyangiaceae</taxon>
        <taxon>Polyangium</taxon>
    </lineage>
</organism>
<evidence type="ECO:0000256" key="1">
    <source>
        <dbReference type="ARBA" id="ARBA00022690"/>
    </source>
</evidence>
<feature type="chain" id="PRO_5046233586" evidence="3">
    <location>
        <begin position="28"/>
        <end position="140"/>
    </location>
</feature>
<keyword evidence="1 5" id="KW-0646">Protease inhibitor</keyword>
<evidence type="ECO:0000313" key="6">
    <source>
        <dbReference type="Proteomes" id="UP001160301"/>
    </source>
</evidence>
<protein>
    <submittedName>
        <fullName evidence="5">Protease inhibitor I42 family protein</fullName>
    </submittedName>
</protein>
<dbReference type="InterPro" id="IPR036331">
    <property type="entry name" value="Chagasin-like_sf"/>
</dbReference>
<evidence type="ECO:0000256" key="3">
    <source>
        <dbReference type="SAM" id="SignalP"/>
    </source>
</evidence>
<comment type="caution">
    <text evidence="5">The sequence shown here is derived from an EMBL/GenBank/DDBJ whole genome shotgun (WGS) entry which is preliminary data.</text>
</comment>
<evidence type="ECO:0000313" key="5">
    <source>
        <dbReference type="EMBL" id="MDI1437306.1"/>
    </source>
</evidence>
<feature type="signal peptide" evidence="3">
    <location>
        <begin position="1"/>
        <end position="27"/>
    </location>
</feature>
<gene>
    <name evidence="5" type="ORF">QHF89_47805</name>
</gene>
<dbReference type="Proteomes" id="UP001160301">
    <property type="component" value="Unassembled WGS sequence"/>
</dbReference>
<keyword evidence="3" id="KW-0732">Signal</keyword>
<feature type="domain" description="Proteinase inhibitor I42 chagasin" evidence="4">
    <location>
        <begin position="43"/>
        <end position="127"/>
    </location>
</feature>
<dbReference type="Gene3D" id="2.60.40.2020">
    <property type="match status" value="1"/>
</dbReference>
<dbReference type="EMBL" id="JARZHI010000117">
    <property type="protein sequence ID" value="MDI1437306.1"/>
    <property type="molecule type" value="Genomic_DNA"/>
</dbReference>
<keyword evidence="6" id="KW-1185">Reference proteome</keyword>